<evidence type="ECO:0000259" key="1">
    <source>
        <dbReference type="Pfam" id="PF10030"/>
    </source>
</evidence>
<dbReference type="Proteomes" id="UP000231501">
    <property type="component" value="Unassembled WGS sequence"/>
</dbReference>
<dbReference type="RefSeq" id="WP_099863826.1">
    <property type="nucleotide sequence ID" value="NZ_PEOG01000088.1"/>
</dbReference>
<name>A0A2G9C3E0_9BURK</name>
<comment type="caution">
    <text evidence="2">The sequence shown here is derived from an EMBL/GenBank/DDBJ whole genome shotgun (WGS) entry which is preliminary data.</text>
</comment>
<dbReference type="OrthoDB" id="8836344at2"/>
<dbReference type="EMBL" id="PEOG01000088">
    <property type="protein sequence ID" value="PIM50950.1"/>
    <property type="molecule type" value="Genomic_DNA"/>
</dbReference>
<accession>A0A2G9C3E0</accession>
<dbReference type="AlphaFoldDB" id="A0A2G9C3E0"/>
<sequence>MSPRIPRIPDRSASQVRPDRSGIAGLALRFLIALCVAVLPGCATLQQPPASPWPATDPAPVYAVEDARPVPGLGGETAPDPTATERLLALALQEWQLWGRGRWDAATNLTERRLDEPRGLEAEPYLHARVLLYWLGVKGGDFPIQRTRHEDGSLRPWSAVFISWLMRGAGFGERQFEAGELHWQYIRAALDNGARAGFEARDAALTVPRPGDVICAPRDATPEAPAGFVQWSALARPLRARPWPWHCDLVVQVDGSELGAIGGNVSDSVTWTRTPLDAAGRLVPTPERPWTIVLRHKGAPP</sequence>
<keyword evidence="3" id="KW-1185">Reference proteome</keyword>
<evidence type="ECO:0000313" key="3">
    <source>
        <dbReference type="Proteomes" id="UP000231501"/>
    </source>
</evidence>
<protein>
    <recommendedName>
        <fullName evidence="1">DUF2272 domain-containing protein</fullName>
    </recommendedName>
</protein>
<dbReference type="InterPro" id="IPR019262">
    <property type="entry name" value="DUF2272"/>
</dbReference>
<gene>
    <name evidence="2" type="ORF">CS062_22355</name>
</gene>
<dbReference type="Pfam" id="PF10030">
    <property type="entry name" value="DUF2272"/>
    <property type="match status" value="1"/>
</dbReference>
<organism evidence="2 3">
    <name type="scientific">Roseateles chitinivorans</name>
    <dbReference type="NCBI Taxonomy" id="2917965"/>
    <lineage>
        <taxon>Bacteria</taxon>
        <taxon>Pseudomonadati</taxon>
        <taxon>Pseudomonadota</taxon>
        <taxon>Betaproteobacteria</taxon>
        <taxon>Burkholderiales</taxon>
        <taxon>Sphaerotilaceae</taxon>
        <taxon>Roseateles</taxon>
    </lineage>
</organism>
<evidence type="ECO:0000313" key="2">
    <source>
        <dbReference type="EMBL" id="PIM50950.1"/>
    </source>
</evidence>
<feature type="domain" description="DUF2272" evidence="1">
    <location>
        <begin position="152"/>
        <end position="295"/>
    </location>
</feature>
<proteinExistence type="predicted"/>
<reference evidence="2 3" key="1">
    <citation type="submission" date="2017-11" db="EMBL/GenBank/DDBJ databases">
        <title>Draft genome sequence of Mitsuaria sp. HWN-4.</title>
        <authorList>
            <person name="Gundlapally S.R."/>
        </authorList>
    </citation>
    <scope>NUCLEOTIDE SEQUENCE [LARGE SCALE GENOMIC DNA]</scope>
    <source>
        <strain evidence="2 3">HWN-4</strain>
    </source>
</reference>